<accession>A0A964FET9</accession>
<protein>
    <submittedName>
        <fullName evidence="1">Uncharacterized protein</fullName>
    </submittedName>
</protein>
<keyword evidence="2" id="KW-1185">Reference proteome</keyword>
<reference evidence="1" key="1">
    <citation type="journal article" date="2021" name="Antonie Van Leeuwenhoek">
        <title>Draft genome and description of Waterburya agarophytonicola gen. nov. sp. nov. (Pleurocapsales, Cyanobacteria): a seaweed symbiont.</title>
        <authorList>
            <person name="Bonthond G."/>
            <person name="Shalygin S."/>
            <person name="Bayer T."/>
            <person name="Weinberger F."/>
        </authorList>
    </citation>
    <scope>NUCLEOTIDE SEQUENCE</scope>
    <source>
        <strain evidence="1">KI4</strain>
    </source>
</reference>
<dbReference type="AlphaFoldDB" id="A0A964FET9"/>
<name>A0A964FET9_9CYAN</name>
<dbReference type="EMBL" id="JADWDC010000008">
    <property type="protein sequence ID" value="MCC0176277.1"/>
    <property type="molecule type" value="Genomic_DNA"/>
</dbReference>
<comment type="caution">
    <text evidence="1">The sequence shown here is derived from an EMBL/GenBank/DDBJ whole genome shotgun (WGS) entry which is preliminary data.</text>
</comment>
<dbReference type="Proteomes" id="UP000729733">
    <property type="component" value="Unassembled WGS sequence"/>
</dbReference>
<sequence length="96" mass="10512">MNRTYTVRCPDCGHLAIRSHLKRRVEPKSEGAIDETMATECPSCDYLLVTCSVSGKVLDAHSSTTSVIARKQPIDDHPSISPRVGSAISWSIRRSA</sequence>
<proteinExistence type="predicted"/>
<evidence type="ECO:0000313" key="1">
    <source>
        <dbReference type="EMBL" id="MCC0176277.1"/>
    </source>
</evidence>
<evidence type="ECO:0000313" key="2">
    <source>
        <dbReference type="Proteomes" id="UP000729733"/>
    </source>
</evidence>
<gene>
    <name evidence="1" type="ORF">I4641_04715</name>
</gene>
<organism evidence="1 2">
    <name type="scientific">Waterburya agarophytonicola KI4</name>
    <dbReference type="NCBI Taxonomy" id="2874699"/>
    <lineage>
        <taxon>Bacteria</taxon>
        <taxon>Bacillati</taxon>
        <taxon>Cyanobacteriota</taxon>
        <taxon>Cyanophyceae</taxon>
        <taxon>Pleurocapsales</taxon>
        <taxon>Hyellaceae</taxon>
        <taxon>Waterburya</taxon>
        <taxon>Waterburya agarophytonicola</taxon>
    </lineage>
</organism>
<dbReference type="RefSeq" id="WP_229639319.1">
    <property type="nucleotide sequence ID" value="NZ_JADWDC010000008.1"/>
</dbReference>